<organism evidence="2 3">
    <name type="scientific">Lasiosphaeria hispida</name>
    <dbReference type="NCBI Taxonomy" id="260671"/>
    <lineage>
        <taxon>Eukaryota</taxon>
        <taxon>Fungi</taxon>
        <taxon>Dikarya</taxon>
        <taxon>Ascomycota</taxon>
        <taxon>Pezizomycotina</taxon>
        <taxon>Sordariomycetes</taxon>
        <taxon>Sordariomycetidae</taxon>
        <taxon>Sordariales</taxon>
        <taxon>Lasiosphaeriaceae</taxon>
        <taxon>Lasiosphaeria</taxon>
    </lineage>
</organism>
<proteinExistence type="predicted"/>
<dbReference type="Proteomes" id="UP001275084">
    <property type="component" value="Unassembled WGS sequence"/>
</dbReference>
<evidence type="ECO:0000313" key="3">
    <source>
        <dbReference type="Proteomes" id="UP001275084"/>
    </source>
</evidence>
<protein>
    <recommendedName>
        <fullName evidence="1">2EXR domain-containing protein</fullName>
    </recommendedName>
</protein>
<dbReference type="InterPro" id="IPR045518">
    <property type="entry name" value="2EXR"/>
</dbReference>
<comment type="caution">
    <text evidence="2">The sequence shown here is derived from an EMBL/GenBank/DDBJ whole genome shotgun (WGS) entry which is preliminary data.</text>
</comment>
<dbReference type="AlphaFoldDB" id="A0AAJ0MI83"/>
<gene>
    <name evidence="2" type="ORF">B0T25DRAFT_564879</name>
</gene>
<dbReference type="EMBL" id="JAUIQD010000002">
    <property type="protein sequence ID" value="KAK3359916.1"/>
    <property type="molecule type" value="Genomic_DNA"/>
</dbReference>
<evidence type="ECO:0000259" key="1">
    <source>
        <dbReference type="Pfam" id="PF20150"/>
    </source>
</evidence>
<sequence length="199" mass="22039">MLKPPESSASTLSLSDFLSWFTNPFSSEPATERRRQSSSSSNVWTCAADVPAVLYVCSEVRVIGLRHYRLGLAPGSSEPRIYVGFTRDVISLSDESMQSPAGRNLWRLTNDLQYVQKIALASGSVPSFLTMRQPFGLANVEEVALVYSALWDTGVVPRAVQLDWGHWIQWQCGKNLAQRWVEAQGADGLLRATEKGTCQ</sequence>
<feature type="domain" description="2EXR" evidence="1">
    <location>
        <begin position="36"/>
        <end position="90"/>
    </location>
</feature>
<keyword evidence="3" id="KW-1185">Reference proteome</keyword>
<accession>A0AAJ0MI83</accession>
<dbReference type="Pfam" id="PF20150">
    <property type="entry name" value="2EXR"/>
    <property type="match status" value="1"/>
</dbReference>
<reference evidence="2" key="2">
    <citation type="submission" date="2023-06" db="EMBL/GenBank/DDBJ databases">
        <authorList>
            <consortium name="Lawrence Berkeley National Laboratory"/>
            <person name="Haridas S."/>
            <person name="Hensen N."/>
            <person name="Bonometti L."/>
            <person name="Westerberg I."/>
            <person name="Brannstrom I.O."/>
            <person name="Guillou S."/>
            <person name="Cros-Aarteil S."/>
            <person name="Calhoun S."/>
            <person name="Kuo A."/>
            <person name="Mondo S."/>
            <person name="Pangilinan J."/>
            <person name="Riley R."/>
            <person name="Labutti K."/>
            <person name="Andreopoulos B."/>
            <person name="Lipzen A."/>
            <person name="Chen C."/>
            <person name="Yanf M."/>
            <person name="Daum C."/>
            <person name="Ng V."/>
            <person name="Clum A."/>
            <person name="Steindorff A."/>
            <person name="Ohm R."/>
            <person name="Martin F."/>
            <person name="Silar P."/>
            <person name="Natvig D."/>
            <person name="Lalanne C."/>
            <person name="Gautier V."/>
            <person name="Ament-Velasquez S.L."/>
            <person name="Kruys A."/>
            <person name="Hutchinson M.I."/>
            <person name="Powell A.J."/>
            <person name="Barry K."/>
            <person name="Miller A.N."/>
            <person name="Grigoriev I.V."/>
            <person name="Debuchy R."/>
            <person name="Gladieux P."/>
            <person name="Thoren M.H."/>
            <person name="Johannesson H."/>
        </authorList>
    </citation>
    <scope>NUCLEOTIDE SEQUENCE</scope>
    <source>
        <strain evidence="2">CBS 955.72</strain>
    </source>
</reference>
<reference evidence="2" key="1">
    <citation type="journal article" date="2023" name="Mol. Phylogenet. Evol.">
        <title>Genome-scale phylogeny and comparative genomics of the fungal order Sordariales.</title>
        <authorList>
            <person name="Hensen N."/>
            <person name="Bonometti L."/>
            <person name="Westerberg I."/>
            <person name="Brannstrom I.O."/>
            <person name="Guillou S."/>
            <person name="Cros-Aarteil S."/>
            <person name="Calhoun S."/>
            <person name="Haridas S."/>
            <person name="Kuo A."/>
            <person name="Mondo S."/>
            <person name="Pangilinan J."/>
            <person name="Riley R."/>
            <person name="LaButti K."/>
            <person name="Andreopoulos B."/>
            <person name="Lipzen A."/>
            <person name="Chen C."/>
            <person name="Yan M."/>
            <person name="Daum C."/>
            <person name="Ng V."/>
            <person name="Clum A."/>
            <person name="Steindorff A."/>
            <person name="Ohm R.A."/>
            <person name="Martin F."/>
            <person name="Silar P."/>
            <person name="Natvig D.O."/>
            <person name="Lalanne C."/>
            <person name="Gautier V."/>
            <person name="Ament-Velasquez S.L."/>
            <person name="Kruys A."/>
            <person name="Hutchinson M.I."/>
            <person name="Powell A.J."/>
            <person name="Barry K."/>
            <person name="Miller A.N."/>
            <person name="Grigoriev I.V."/>
            <person name="Debuchy R."/>
            <person name="Gladieux P."/>
            <person name="Hiltunen Thoren M."/>
            <person name="Johannesson H."/>
        </authorList>
    </citation>
    <scope>NUCLEOTIDE SEQUENCE</scope>
    <source>
        <strain evidence="2">CBS 955.72</strain>
    </source>
</reference>
<name>A0AAJ0MI83_9PEZI</name>
<evidence type="ECO:0000313" key="2">
    <source>
        <dbReference type="EMBL" id="KAK3359916.1"/>
    </source>
</evidence>